<gene>
    <name evidence="1" type="ORF">Phi4113_143</name>
</gene>
<protein>
    <submittedName>
        <fullName evidence="1">Uncharacterized protein</fullName>
    </submittedName>
</protein>
<reference evidence="1 2" key="1">
    <citation type="submission" date="2015-10" db="EMBL/GenBank/DDBJ databases">
        <title>Large-scale maps of variable infection efficiencies in aquatic Bacteriodetes phage-host model systems.</title>
        <authorList>
            <person name="Holmfeldt K."/>
            <person name="Solonenko N."/>
            <person name="Howard-Varona C."/>
            <person name="Moreno M."/>
            <person name="Malmstrom R.R."/>
            <person name="Blow M.J."/>
            <person name="Sullivan M.B."/>
        </authorList>
    </citation>
    <scope>NUCLEOTIDE SEQUENCE [LARGE SCALE GENOMIC DNA]</scope>
</reference>
<sequence>MNHKQKFPNGFTSWQETHFEVVSKLVKTVHFSGSTAHRKNEEQGTGGLYELAEDLTDKFEKGNKGADWEEKSFFDTIETFLKKEL</sequence>
<dbReference type="EMBL" id="KT962245">
    <property type="protein sequence ID" value="ALO80152.1"/>
    <property type="molecule type" value="Genomic_RNA"/>
</dbReference>
<dbReference type="Proteomes" id="UP000229115">
    <property type="component" value="Segment"/>
</dbReference>
<organism evidence="1 2">
    <name type="scientific">Cellulophaga phage phi4:1_13</name>
    <dbReference type="NCBI Taxonomy" id="1747284"/>
    <lineage>
        <taxon>Viruses</taxon>
        <taxon>Duplodnaviria</taxon>
        <taxon>Heunggongvirae</taxon>
        <taxon>Uroviricota</taxon>
        <taxon>Caudoviricetes</taxon>
        <taxon>Lightbulbvirus</taxon>
        <taxon>Lightbulbvirus Cba41</taxon>
    </lineage>
</organism>
<evidence type="ECO:0000313" key="2">
    <source>
        <dbReference type="Proteomes" id="UP000229115"/>
    </source>
</evidence>
<proteinExistence type="predicted"/>
<evidence type="ECO:0000313" key="1">
    <source>
        <dbReference type="EMBL" id="ALO80152.1"/>
    </source>
</evidence>
<name>A0A0S2MW57_9CAUD</name>
<accession>A0A0S2MW57</accession>